<keyword evidence="8" id="KW-1015">Disulfide bond</keyword>
<dbReference type="AlphaFoldDB" id="A0A8D0FK41"/>
<dbReference type="Proteomes" id="UP000694551">
    <property type="component" value="Unplaced"/>
</dbReference>
<dbReference type="PANTHER" id="PTHR11691:SF73">
    <property type="entry name" value="INTERFERON BETA"/>
    <property type="match status" value="1"/>
</dbReference>
<dbReference type="Pfam" id="PF00143">
    <property type="entry name" value="Interferon"/>
    <property type="match status" value="1"/>
</dbReference>
<sequence>MCCYPNAFTSPTEPLQPTSPQHTTTLSTHSHPTNALPQDHHNTTFPWDTAAILCILQHLFATLSSPSTTHHWDTQAQHHLLNNFQHYIHHPEQCLSANGMLFKSQGPHNLLLSINKYFGWIQDFLLTHHHRPCTWDHILLKACICFQRLYNLTRVMRN</sequence>
<evidence type="ECO:0000256" key="6">
    <source>
        <dbReference type="ARBA" id="ARBA00022729"/>
    </source>
</evidence>
<evidence type="ECO:0000256" key="9">
    <source>
        <dbReference type="RuleBase" id="RU000436"/>
    </source>
</evidence>
<evidence type="ECO:0000256" key="7">
    <source>
        <dbReference type="ARBA" id="ARBA00023118"/>
    </source>
</evidence>
<evidence type="ECO:0000256" key="3">
    <source>
        <dbReference type="ARBA" id="ARBA00011033"/>
    </source>
</evidence>
<keyword evidence="5" id="KW-0964">Secreted</keyword>
<keyword evidence="12" id="KW-1185">Reference proteome</keyword>
<reference evidence="11" key="2">
    <citation type="submission" date="2025-09" db="UniProtKB">
        <authorList>
            <consortium name="Ensembl"/>
        </authorList>
    </citation>
    <scope>IDENTIFICATION</scope>
</reference>
<dbReference type="GO" id="GO:0005615">
    <property type="term" value="C:extracellular space"/>
    <property type="evidence" value="ECO:0007669"/>
    <property type="project" value="UniProtKB-KW"/>
</dbReference>
<dbReference type="GO" id="GO:0006955">
    <property type="term" value="P:immune response"/>
    <property type="evidence" value="ECO:0007669"/>
    <property type="project" value="UniProtKB-ARBA"/>
</dbReference>
<evidence type="ECO:0000256" key="4">
    <source>
        <dbReference type="ARBA" id="ARBA00022514"/>
    </source>
</evidence>
<evidence type="ECO:0000313" key="11">
    <source>
        <dbReference type="Ensembl" id="ENSSOCP00000016067.1"/>
    </source>
</evidence>
<evidence type="ECO:0000256" key="5">
    <source>
        <dbReference type="ARBA" id="ARBA00022525"/>
    </source>
</evidence>
<keyword evidence="7 9" id="KW-0051">Antiviral defense</keyword>
<reference evidence="11" key="1">
    <citation type="submission" date="2025-08" db="UniProtKB">
        <authorList>
            <consortium name="Ensembl"/>
        </authorList>
    </citation>
    <scope>IDENTIFICATION</scope>
</reference>
<dbReference type="Ensembl" id="ENSSOCT00000016477.1">
    <property type="protein sequence ID" value="ENSSOCP00000016067.1"/>
    <property type="gene ID" value="ENSSOCG00000012080.1"/>
</dbReference>
<feature type="region of interest" description="Disordered" evidence="10">
    <location>
        <begin position="1"/>
        <end position="40"/>
    </location>
</feature>
<comment type="similarity">
    <text evidence="3 9">Belongs to the alpha/beta interferon family.</text>
</comment>
<organism evidence="11 12">
    <name type="scientific">Strix occidentalis caurina</name>
    <name type="common">northern spotted owl</name>
    <dbReference type="NCBI Taxonomy" id="311401"/>
    <lineage>
        <taxon>Eukaryota</taxon>
        <taxon>Metazoa</taxon>
        <taxon>Chordata</taxon>
        <taxon>Craniata</taxon>
        <taxon>Vertebrata</taxon>
        <taxon>Euteleostomi</taxon>
        <taxon>Archelosauria</taxon>
        <taxon>Archosauria</taxon>
        <taxon>Dinosauria</taxon>
        <taxon>Saurischia</taxon>
        <taxon>Theropoda</taxon>
        <taxon>Coelurosauria</taxon>
        <taxon>Aves</taxon>
        <taxon>Neognathae</taxon>
        <taxon>Neoaves</taxon>
        <taxon>Telluraves</taxon>
        <taxon>Strigiformes</taxon>
        <taxon>Strigidae</taxon>
        <taxon>Strix</taxon>
    </lineage>
</organism>
<dbReference type="PANTHER" id="PTHR11691">
    <property type="entry name" value="TYPE I INTERFERON"/>
    <property type="match status" value="1"/>
</dbReference>
<evidence type="ECO:0000256" key="10">
    <source>
        <dbReference type="SAM" id="MobiDB-lite"/>
    </source>
</evidence>
<proteinExistence type="inferred from homology"/>
<name>A0A8D0FK41_STROC</name>
<dbReference type="InterPro" id="IPR000471">
    <property type="entry name" value="Interferon_alpha/beta/delta"/>
</dbReference>
<dbReference type="InterPro" id="IPR009079">
    <property type="entry name" value="4_helix_cytokine-like_core"/>
</dbReference>
<evidence type="ECO:0008006" key="13">
    <source>
        <dbReference type="Google" id="ProtNLM"/>
    </source>
</evidence>
<protein>
    <recommendedName>
        <fullName evidence="13">Interferon alpha</fullName>
    </recommendedName>
</protein>
<keyword evidence="6" id="KW-0732">Signal</keyword>
<keyword evidence="4 9" id="KW-0202">Cytokine</keyword>
<dbReference type="GO" id="GO:0005125">
    <property type="term" value="F:cytokine activity"/>
    <property type="evidence" value="ECO:0007669"/>
    <property type="project" value="UniProtKB-KW"/>
</dbReference>
<evidence type="ECO:0000256" key="1">
    <source>
        <dbReference type="ARBA" id="ARBA00002718"/>
    </source>
</evidence>
<comment type="function">
    <text evidence="1">Has antiviral activities.</text>
</comment>
<dbReference type="SUPFAM" id="SSF47266">
    <property type="entry name" value="4-helical cytokines"/>
    <property type="match status" value="1"/>
</dbReference>
<feature type="compositionally biased region" description="Low complexity" evidence="10">
    <location>
        <begin position="15"/>
        <end position="33"/>
    </location>
</feature>
<dbReference type="GO" id="GO:0005126">
    <property type="term" value="F:cytokine receptor binding"/>
    <property type="evidence" value="ECO:0007669"/>
    <property type="project" value="InterPro"/>
</dbReference>
<evidence type="ECO:0000313" key="12">
    <source>
        <dbReference type="Proteomes" id="UP000694551"/>
    </source>
</evidence>
<dbReference type="SMART" id="SM00076">
    <property type="entry name" value="IFabd"/>
    <property type="match status" value="1"/>
</dbReference>
<dbReference type="GO" id="GO:0051607">
    <property type="term" value="P:defense response to virus"/>
    <property type="evidence" value="ECO:0007669"/>
    <property type="project" value="UniProtKB-KW"/>
</dbReference>
<dbReference type="Gene3D" id="1.20.1250.10">
    <property type="match status" value="1"/>
</dbReference>
<evidence type="ECO:0000256" key="8">
    <source>
        <dbReference type="ARBA" id="ARBA00023157"/>
    </source>
</evidence>
<accession>A0A8D0FK41</accession>
<evidence type="ECO:0000256" key="2">
    <source>
        <dbReference type="ARBA" id="ARBA00004613"/>
    </source>
</evidence>
<comment type="subcellular location">
    <subcellularLocation>
        <location evidence="2">Secreted</location>
    </subcellularLocation>
</comment>